<dbReference type="CDD" id="cd01095">
    <property type="entry name" value="Nitrilotriacetate_monoxgenase"/>
    <property type="match status" value="1"/>
</dbReference>
<dbReference type="PANTHER" id="PTHR30011:SF16">
    <property type="entry name" value="C2H2 FINGER DOMAIN TRANSCRIPTION FACTOR (EUROFUNG)-RELATED"/>
    <property type="match status" value="1"/>
</dbReference>
<dbReference type="RefSeq" id="WP_034097732.1">
    <property type="nucleotide sequence ID" value="NZ_JAEILH010000040.1"/>
</dbReference>
<organism evidence="8 9">
    <name type="scientific">Pseudomonas rhodesiae</name>
    <dbReference type="NCBI Taxonomy" id="76760"/>
    <lineage>
        <taxon>Bacteria</taxon>
        <taxon>Pseudomonadati</taxon>
        <taxon>Pseudomonadota</taxon>
        <taxon>Gammaproteobacteria</taxon>
        <taxon>Pseudomonadales</taxon>
        <taxon>Pseudomonadaceae</taxon>
        <taxon>Pseudomonas</taxon>
    </lineage>
</organism>
<evidence type="ECO:0000313" key="9">
    <source>
        <dbReference type="Proteomes" id="UP000645865"/>
    </source>
</evidence>
<comment type="similarity">
    <text evidence="5">Belongs to the NtaA/SnaA/DszA monooxygenase family.</text>
</comment>
<dbReference type="EC" id="1.14.-.-" evidence="8"/>
<dbReference type="InterPro" id="IPR051260">
    <property type="entry name" value="Diverse_substr_monoxygenases"/>
</dbReference>
<feature type="binding site" evidence="6">
    <location>
        <position position="98"/>
    </location>
    <ligand>
        <name>FMN</name>
        <dbReference type="ChEBI" id="CHEBI:58210"/>
    </ligand>
</feature>
<reference evidence="8" key="1">
    <citation type="submission" date="2020-12" db="EMBL/GenBank/DDBJ databases">
        <title>Comparative genomic insights into the epidemiology and virulence of plant pathogenic Pseudomonads from Turkey.</title>
        <authorList>
            <person name="Dillon M."/>
            <person name="Ruiz-Bedoya T."/>
            <person name="Bendalovic-Torma C."/>
            <person name="Guttman K.M."/>
            <person name="Kwak H."/>
            <person name="Middleton M.A."/>
            <person name="Wang P.W."/>
            <person name="Horuz S."/>
            <person name="Aysan Y."/>
            <person name="Guttman D.S."/>
        </authorList>
    </citation>
    <scope>NUCLEOTIDE SEQUENCE</scope>
    <source>
        <strain evidence="8">S5_IA_3a</strain>
    </source>
</reference>
<protein>
    <submittedName>
        <fullName evidence="8">NtaA/DmoA family FMN-dependent monooxygenase</fullName>
        <ecNumber evidence="8">1.14.-.-</ecNumber>
    </submittedName>
</protein>
<dbReference type="InterPro" id="IPR011251">
    <property type="entry name" value="Luciferase-like_dom"/>
</dbReference>
<keyword evidence="2 6" id="KW-0288">FMN</keyword>
<evidence type="ECO:0000256" key="4">
    <source>
        <dbReference type="ARBA" id="ARBA00023033"/>
    </source>
</evidence>
<comment type="caution">
    <text evidence="8">The sequence shown here is derived from an EMBL/GenBank/DDBJ whole genome shotgun (WGS) entry which is preliminary data.</text>
</comment>
<keyword evidence="3 8" id="KW-0560">Oxidoreductase</keyword>
<dbReference type="NCBIfam" id="TIGR03860">
    <property type="entry name" value="FMN_nitrolo"/>
    <property type="match status" value="1"/>
</dbReference>
<evidence type="ECO:0000259" key="7">
    <source>
        <dbReference type="Pfam" id="PF00296"/>
    </source>
</evidence>
<feature type="binding site" evidence="6">
    <location>
        <position position="220"/>
    </location>
    <ligand>
        <name>FMN</name>
        <dbReference type="ChEBI" id="CHEBI:58210"/>
    </ligand>
</feature>
<accession>A0A8I1JF81</accession>
<evidence type="ECO:0000256" key="3">
    <source>
        <dbReference type="ARBA" id="ARBA00023002"/>
    </source>
</evidence>
<dbReference type="Gene3D" id="3.20.20.30">
    <property type="entry name" value="Luciferase-like domain"/>
    <property type="match status" value="1"/>
</dbReference>
<evidence type="ECO:0000256" key="2">
    <source>
        <dbReference type="ARBA" id="ARBA00022643"/>
    </source>
</evidence>
<feature type="domain" description="Luciferase-like" evidence="7">
    <location>
        <begin position="44"/>
        <end position="390"/>
    </location>
</feature>
<dbReference type="AlphaFoldDB" id="A0A8I1JF81"/>
<gene>
    <name evidence="8" type="ORF">YA0853_24015</name>
</gene>
<keyword evidence="1 6" id="KW-0285">Flavoprotein</keyword>
<feature type="binding site" evidence="6">
    <location>
        <position position="149"/>
    </location>
    <ligand>
        <name>FMN</name>
        <dbReference type="ChEBI" id="CHEBI:58210"/>
    </ligand>
</feature>
<evidence type="ECO:0000256" key="6">
    <source>
        <dbReference type="PIRSR" id="PIRSR000337-1"/>
    </source>
</evidence>
<dbReference type="GO" id="GO:0016705">
    <property type="term" value="F:oxidoreductase activity, acting on paired donors, with incorporation or reduction of molecular oxygen"/>
    <property type="evidence" value="ECO:0007669"/>
    <property type="project" value="InterPro"/>
</dbReference>
<dbReference type="SUPFAM" id="SSF51679">
    <property type="entry name" value="Bacterial luciferase-like"/>
    <property type="match status" value="1"/>
</dbReference>
<dbReference type="GO" id="GO:0004497">
    <property type="term" value="F:monooxygenase activity"/>
    <property type="evidence" value="ECO:0007669"/>
    <property type="project" value="UniProtKB-KW"/>
</dbReference>
<dbReference type="InterPro" id="IPR016215">
    <property type="entry name" value="NTA_MOA"/>
</dbReference>
<evidence type="ECO:0000256" key="5">
    <source>
        <dbReference type="ARBA" id="ARBA00033748"/>
    </source>
</evidence>
<proteinExistence type="inferred from homology"/>
<evidence type="ECO:0000313" key="8">
    <source>
        <dbReference type="EMBL" id="MBI6626702.1"/>
    </source>
</evidence>
<dbReference type="InterPro" id="IPR036661">
    <property type="entry name" value="Luciferase-like_sf"/>
</dbReference>
<evidence type="ECO:0000256" key="1">
    <source>
        <dbReference type="ARBA" id="ARBA00022630"/>
    </source>
</evidence>
<feature type="binding site" evidence="6">
    <location>
        <position position="61"/>
    </location>
    <ligand>
        <name>FMN</name>
        <dbReference type="ChEBI" id="CHEBI:58210"/>
    </ligand>
</feature>
<dbReference type="PANTHER" id="PTHR30011">
    <property type="entry name" value="ALKANESULFONATE MONOOXYGENASE-RELATED"/>
    <property type="match status" value="1"/>
</dbReference>
<sequence>MATSQKQRQMSLLVFMAPVGYQTAAWRDPQSRVEDLYGLALPQAIARRVEAAKIHALFLADWLSFEETGKNPDQTGYEPFTTLGALAASTTKIGLIGTAATTFIQPYHLARYFSQLDWLSQGRIGWNIVTGTTGHENFNVELPPRHERYARAYEYMDVVTGLWDAWCDDAVKNDRHLGVWADRSRIAALNHAGEQYKVEGPLLVPRSPQGWPVLVQAGASDSGKDFAAKFAEVVFTATPTLPLAQTFYSDLKARTRASNREDASIRIHPGLMPIVGDDEADARRIHDELMDLVDDREGFARVSGMLLHVDLAGLDWNDRIPAQRLLSPEVAVKTRDANSRYDYYYDMAVNKGYSVRQLLREIMKSAGHSVVVGSAEQVADHMQQWFEEGAADGFAILPPTVPVGLDRFLDEVVPILQARGLFRTEYVDGTLRDNLGLARPTSRD</sequence>
<dbReference type="PIRSF" id="PIRSF000337">
    <property type="entry name" value="NTA_MOA"/>
    <property type="match status" value="1"/>
</dbReference>
<dbReference type="Proteomes" id="UP000645865">
    <property type="component" value="Unassembled WGS sequence"/>
</dbReference>
<dbReference type="EMBL" id="JAEILH010000040">
    <property type="protein sequence ID" value="MBI6626702.1"/>
    <property type="molecule type" value="Genomic_DNA"/>
</dbReference>
<name>A0A8I1JF81_9PSED</name>
<keyword evidence="4 8" id="KW-0503">Monooxygenase</keyword>
<dbReference type="Pfam" id="PF00296">
    <property type="entry name" value="Bac_luciferase"/>
    <property type="match status" value="1"/>
</dbReference>